<dbReference type="AlphaFoldDB" id="A0ABD1UPV6"/>
<gene>
    <name evidence="1" type="ORF">Adt_12110</name>
</gene>
<comment type="caution">
    <text evidence="1">The sequence shown here is derived from an EMBL/GenBank/DDBJ whole genome shotgun (WGS) entry which is preliminary data.</text>
</comment>
<protein>
    <submittedName>
        <fullName evidence="1">Uncharacterized protein</fullName>
    </submittedName>
</protein>
<dbReference type="Proteomes" id="UP001604336">
    <property type="component" value="Unassembled WGS sequence"/>
</dbReference>
<keyword evidence="2" id="KW-1185">Reference proteome</keyword>
<reference evidence="2" key="1">
    <citation type="submission" date="2024-07" db="EMBL/GenBank/DDBJ databases">
        <title>Two chromosome-level genome assemblies of Korean endemic species Abeliophyllum distichum and Forsythia ovata (Oleaceae).</title>
        <authorList>
            <person name="Jang H."/>
        </authorList>
    </citation>
    <scope>NUCLEOTIDE SEQUENCE [LARGE SCALE GENOMIC DNA]</scope>
</reference>
<name>A0ABD1UPV6_9LAMI</name>
<accession>A0ABD1UPV6</accession>
<organism evidence="1 2">
    <name type="scientific">Abeliophyllum distichum</name>
    <dbReference type="NCBI Taxonomy" id="126358"/>
    <lineage>
        <taxon>Eukaryota</taxon>
        <taxon>Viridiplantae</taxon>
        <taxon>Streptophyta</taxon>
        <taxon>Embryophyta</taxon>
        <taxon>Tracheophyta</taxon>
        <taxon>Spermatophyta</taxon>
        <taxon>Magnoliopsida</taxon>
        <taxon>eudicotyledons</taxon>
        <taxon>Gunneridae</taxon>
        <taxon>Pentapetalae</taxon>
        <taxon>asterids</taxon>
        <taxon>lamiids</taxon>
        <taxon>Lamiales</taxon>
        <taxon>Oleaceae</taxon>
        <taxon>Forsythieae</taxon>
        <taxon>Abeliophyllum</taxon>
    </lineage>
</organism>
<proteinExistence type="predicted"/>
<evidence type="ECO:0000313" key="2">
    <source>
        <dbReference type="Proteomes" id="UP001604336"/>
    </source>
</evidence>
<dbReference type="EMBL" id="JBFOLK010000003">
    <property type="protein sequence ID" value="KAL2527056.1"/>
    <property type="molecule type" value="Genomic_DNA"/>
</dbReference>
<evidence type="ECO:0000313" key="1">
    <source>
        <dbReference type="EMBL" id="KAL2527056.1"/>
    </source>
</evidence>
<sequence length="180" mass="20208">MAKTMEAALMADEFHEALQNTTLSIESDKTAYQKLHNDLVTMEANTANKLLREEGFLYLDEVDKITEDSVARLEEISKLTLGLEISKKGSLEAEVVSAKLLDDKECLEEKLGNVEVEFVANFHNTDAFSNFSNYFTCIDQHEILSALRSEQPDLDIASLEARFCSIELWEEDAGESGLFS</sequence>